<name>A0AB39YDU3_9ACTN</name>
<dbReference type="Pfam" id="PF20554">
    <property type="entry name" value="DUF6766"/>
    <property type="match status" value="1"/>
</dbReference>
<evidence type="ECO:0000313" key="3">
    <source>
        <dbReference type="EMBL" id="XDV68385.1"/>
    </source>
</evidence>
<keyword evidence="2" id="KW-0472">Membrane</keyword>
<proteinExistence type="predicted"/>
<evidence type="ECO:0000256" key="2">
    <source>
        <dbReference type="SAM" id="Phobius"/>
    </source>
</evidence>
<dbReference type="RefSeq" id="WP_136224149.1">
    <property type="nucleotide sequence ID" value="NZ_CP165727.1"/>
</dbReference>
<dbReference type="EMBL" id="CP165727">
    <property type="protein sequence ID" value="XDV68385.1"/>
    <property type="molecule type" value="Genomic_DNA"/>
</dbReference>
<reference evidence="3" key="1">
    <citation type="submission" date="2024-08" db="EMBL/GenBank/DDBJ databases">
        <authorList>
            <person name="Yu S.T."/>
        </authorList>
    </citation>
    <scope>NUCLEOTIDE SEQUENCE</scope>
    <source>
        <strain evidence="3">R33</strain>
    </source>
</reference>
<evidence type="ECO:0000256" key="1">
    <source>
        <dbReference type="SAM" id="MobiDB-lite"/>
    </source>
</evidence>
<feature type="transmembrane region" description="Helical" evidence="2">
    <location>
        <begin position="137"/>
        <end position="160"/>
    </location>
</feature>
<feature type="region of interest" description="Disordered" evidence="1">
    <location>
        <begin position="97"/>
        <end position="122"/>
    </location>
</feature>
<sequence length="230" mass="25534">MNGDRRRGGFWRDNSLTLAFGGAFFIVLAGQAFAGHAGFNEDLATDGLQQLTLGEYLMSSDFAVDVTENWQSEFLQFFLYIFGTVWLLQRGSPESKELHKAGPESDQEQRIGDHAHADSPRWAGTNDWRQRLYSRSLGTVMALLFVLSWLAQSIAGTAAYNERQLRDLLPPVSWGGYLASADFWNRSLQNWQSELLAVAAMAILSVYLRQRGSPESKPVGAPHTSTGVEG</sequence>
<gene>
    <name evidence="3" type="ORF">AB5J51_38455</name>
</gene>
<dbReference type="InterPro" id="IPR046657">
    <property type="entry name" value="DUF6766"/>
</dbReference>
<dbReference type="AlphaFoldDB" id="A0AB39YDU3"/>
<keyword evidence="2" id="KW-1133">Transmembrane helix</keyword>
<accession>A0AB39YDU3</accession>
<protein>
    <submittedName>
        <fullName evidence="3">DUF6766 family protein</fullName>
    </submittedName>
</protein>
<organism evidence="3">
    <name type="scientific">Streptomyces sp. R33</name>
    <dbReference type="NCBI Taxonomy" id="3238629"/>
    <lineage>
        <taxon>Bacteria</taxon>
        <taxon>Bacillati</taxon>
        <taxon>Actinomycetota</taxon>
        <taxon>Actinomycetes</taxon>
        <taxon>Kitasatosporales</taxon>
        <taxon>Streptomycetaceae</taxon>
        <taxon>Streptomyces</taxon>
    </lineage>
</organism>
<feature type="compositionally biased region" description="Basic and acidic residues" evidence="1">
    <location>
        <begin position="97"/>
        <end position="119"/>
    </location>
</feature>
<keyword evidence="2" id="KW-0812">Transmembrane</keyword>